<evidence type="ECO:0000256" key="1">
    <source>
        <dbReference type="ARBA" id="ARBA00001554"/>
    </source>
</evidence>
<keyword evidence="4" id="KW-0456">Lyase</keyword>
<sequence>AAGPDLLGDFGGRDPFPAEIETNFGEKISGYENTEHKILIPNTSALSLAEQDCVPASQVLSEEEAKKLLFKVVGWRIVDEGGVFKLQGLWKVRDARCGQELIERIKKAVDSTGHAPSLHFQEPNQVVAQMWTSSVGGLSINDFIVAAKIDQIKISDLQPRLRVWA</sequence>
<keyword evidence="6" id="KW-1185">Reference proteome</keyword>
<dbReference type="GO" id="GO:0009536">
    <property type="term" value="C:plastid"/>
    <property type="evidence" value="ECO:0007669"/>
    <property type="project" value="TreeGrafter"/>
</dbReference>
<dbReference type="Pfam" id="PF01329">
    <property type="entry name" value="Pterin_4a"/>
    <property type="match status" value="1"/>
</dbReference>
<comment type="catalytic activity">
    <reaction evidence="1">
        <text>(4aS,6R)-4a-hydroxy-L-erythro-5,6,7,8-tetrahydrobiopterin = (6R)-L-erythro-6,7-dihydrobiopterin + H2O</text>
        <dbReference type="Rhea" id="RHEA:11920"/>
        <dbReference type="ChEBI" id="CHEBI:15377"/>
        <dbReference type="ChEBI" id="CHEBI:15642"/>
        <dbReference type="ChEBI" id="CHEBI:43120"/>
        <dbReference type="EC" id="4.2.1.96"/>
    </reaction>
</comment>
<dbReference type="SUPFAM" id="SSF55248">
    <property type="entry name" value="PCD-like"/>
    <property type="match status" value="1"/>
</dbReference>
<dbReference type="PANTHER" id="PTHR12599">
    <property type="entry name" value="PTERIN-4-ALPHA-CARBINOLAMINE DEHYDRATASE"/>
    <property type="match status" value="1"/>
</dbReference>
<accession>S8CWU8</accession>
<evidence type="ECO:0000256" key="3">
    <source>
        <dbReference type="ARBA" id="ARBA00013252"/>
    </source>
</evidence>
<dbReference type="Gene3D" id="3.30.1360.20">
    <property type="entry name" value="Transcriptional coactivator/pterin dehydratase"/>
    <property type="match status" value="1"/>
</dbReference>
<dbReference type="GO" id="GO:0008124">
    <property type="term" value="F:4-alpha-hydroxytetrahydrobiopterin dehydratase activity"/>
    <property type="evidence" value="ECO:0007669"/>
    <property type="project" value="UniProtKB-EC"/>
</dbReference>
<evidence type="ECO:0000256" key="2">
    <source>
        <dbReference type="ARBA" id="ARBA00006472"/>
    </source>
</evidence>
<protein>
    <recommendedName>
        <fullName evidence="3">4a-hydroxytetrahydrobiopterin dehydratase</fullName>
        <ecNumber evidence="3">4.2.1.96</ecNumber>
    </recommendedName>
</protein>
<evidence type="ECO:0000256" key="4">
    <source>
        <dbReference type="ARBA" id="ARBA00023239"/>
    </source>
</evidence>
<dbReference type="Proteomes" id="UP000015453">
    <property type="component" value="Unassembled WGS sequence"/>
</dbReference>
<organism evidence="5 6">
    <name type="scientific">Genlisea aurea</name>
    <dbReference type="NCBI Taxonomy" id="192259"/>
    <lineage>
        <taxon>Eukaryota</taxon>
        <taxon>Viridiplantae</taxon>
        <taxon>Streptophyta</taxon>
        <taxon>Embryophyta</taxon>
        <taxon>Tracheophyta</taxon>
        <taxon>Spermatophyta</taxon>
        <taxon>Magnoliopsida</taxon>
        <taxon>eudicotyledons</taxon>
        <taxon>Gunneridae</taxon>
        <taxon>Pentapetalae</taxon>
        <taxon>asterids</taxon>
        <taxon>lamiids</taxon>
        <taxon>Lamiales</taxon>
        <taxon>Lentibulariaceae</taxon>
        <taxon>Genlisea</taxon>
    </lineage>
</organism>
<proteinExistence type="inferred from homology"/>
<dbReference type="EC" id="4.2.1.96" evidence="3"/>
<feature type="non-terminal residue" evidence="5">
    <location>
        <position position="1"/>
    </location>
</feature>
<name>S8CWU8_9LAMI</name>
<dbReference type="PANTHER" id="PTHR12599:SF8">
    <property type="entry name" value="PTERIN-4-ALPHA-CARBINOLAMINE DEHYDRATASE, CHLOROPLASTIC-RELATED"/>
    <property type="match status" value="1"/>
</dbReference>
<dbReference type="AlphaFoldDB" id="S8CWU8"/>
<dbReference type="InterPro" id="IPR001533">
    <property type="entry name" value="Pterin_deHydtase"/>
</dbReference>
<comment type="similarity">
    <text evidence="2">Belongs to the pterin-4-alpha-carbinolamine dehydratase family.</text>
</comment>
<gene>
    <name evidence="5" type="ORF">M569_05336</name>
</gene>
<dbReference type="InterPro" id="IPR036428">
    <property type="entry name" value="PCD_sf"/>
</dbReference>
<dbReference type="EMBL" id="AUSU01002126">
    <property type="protein sequence ID" value="EPS69431.1"/>
    <property type="molecule type" value="Genomic_DNA"/>
</dbReference>
<dbReference type="OrthoDB" id="277398at2759"/>
<evidence type="ECO:0000313" key="6">
    <source>
        <dbReference type="Proteomes" id="UP000015453"/>
    </source>
</evidence>
<reference evidence="5 6" key="1">
    <citation type="journal article" date="2013" name="BMC Genomics">
        <title>The miniature genome of a carnivorous plant Genlisea aurea contains a low number of genes and short non-coding sequences.</title>
        <authorList>
            <person name="Leushkin E.V."/>
            <person name="Sutormin R.A."/>
            <person name="Nabieva E.R."/>
            <person name="Penin A.A."/>
            <person name="Kondrashov A.S."/>
            <person name="Logacheva M.D."/>
        </authorList>
    </citation>
    <scope>NUCLEOTIDE SEQUENCE [LARGE SCALE GENOMIC DNA]</scope>
</reference>
<evidence type="ECO:0000313" key="5">
    <source>
        <dbReference type="EMBL" id="EPS69431.1"/>
    </source>
</evidence>
<dbReference type="GO" id="GO:0006729">
    <property type="term" value="P:tetrahydrobiopterin biosynthetic process"/>
    <property type="evidence" value="ECO:0007669"/>
    <property type="project" value="InterPro"/>
</dbReference>
<comment type="caution">
    <text evidence="5">The sequence shown here is derived from an EMBL/GenBank/DDBJ whole genome shotgun (WGS) entry which is preliminary data.</text>
</comment>